<dbReference type="Proteomes" id="UP000501048">
    <property type="component" value="Chromosome"/>
</dbReference>
<dbReference type="EMBL" id="CP051464">
    <property type="protein sequence ID" value="QJC96885.1"/>
    <property type="molecule type" value="Genomic_DNA"/>
</dbReference>
<reference evidence="1 2" key="1">
    <citation type="submission" date="2020-04" db="EMBL/GenBank/DDBJ databases">
        <title>Plant growth promoting and environmental Bacillus: genomic and epigenetic comparison.</title>
        <authorList>
            <person name="Reva O.N."/>
            <person name="Lutz S."/>
            <person name="Ahrens C.H."/>
        </authorList>
    </citation>
    <scope>NUCLEOTIDE SEQUENCE [LARGE SCALE GENOMIC DNA]</scope>
    <source>
        <strain evidence="1 2">UCMB5075</strain>
    </source>
</reference>
<protein>
    <submittedName>
        <fullName evidence="1">Nitrogen regulatory protein P-II</fullName>
    </submittedName>
</protein>
<sequence length="38" mass="4590">MYYWFTYFFAKAVMAENSYIYFTFLEMGVKKGALLCKI</sequence>
<gene>
    <name evidence="1" type="ORF">HC660_24110</name>
</gene>
<evidence type="ECO:0000313" key="2">
    <source>
        <dbReference type="Proteomes" id="UP000501048"/>
    </source>
</evidence>
<accession>A0ABX6LYS9</accession>
<keyword evidence="2" id="KW-1185">Reference proteome</keyword>
<name>A0ABX6LYS9_BACMO</name>
<proteinExistence type="predicted"/>
<evidence type="ECO:0000313" key="1">
    <source>
        <dbReference type="EMBL" id="QJC96885.1"/>
    </source>
</evidence>
<organism evidence="1 2">
    <name type="scientific">Bacillus mojavensis</name>
    <dbReference type="NCBI Taxonomy" id="72360"/>
    <lineage>
        <taxon>Bacteria</taxon>
        <taxon>Bacillati</taxon>
        <taxon>Bacillota</taxon>
        <taxon>Bacilli</taxon>
        <taxon>Bacillales</taxon>
        <taxon>Bacillaceae</taxon>
        <taxon>Bacillus</taxon>
    </lineage>
</organism>